<name>A0A8T0EL19_ARGBR</name>
<evidence type="ECO:0000313" key="1">
    <source>
        <dbReference type="EMBL" id="KAF8774597.1"/>
    </source>
</evidence>
<comment type="caution">
    <text evidence="1">The sequence shown here is derived from an EMBL/GenBank/DDBJ whole genome shotgun (WGS) entry which is preliminary data.</text>
</comment>
<protein>
    <submittedName>
        <fullName evidence="1">Uncharacterized protein</fullName>
    </submittedName>
</protein>
<dbReference type="Proteomes" id="UP000807504">
    <property type="component" value="Unassembled WGS sequence"/>
</dbReference>
<keyword evidence="2" id="KW-1185">Reference proteome</keyword>
<sequence length="222" mass="25465">MDAETSQHCHCNERLFLEQQIEFHKIQTEGLTNAIHHYIKNGFDTDHGDFTSMQKKNHQDALERIGALSGELTLLPNCCDNIDRARVDNQATFTLSSKRKTARSTQENPATPIKQIETSNKYAPPEKINVQTEETVIPTRKPLPIMLKFSVEYPQILHQIKKVCGPTENRMKKICGRKLSKWNIYAAKSVNYIDYEPEESIDKDSIDDHLQQQPSNCRIVAN</sequence>
<dbReference type="AlphaFoldDB" id="A0A8T0EL19"/>
<reference evidence="1" key="1">
    <citation type="journal article" date="2020" name="bioRxiv">
        <title>Chromosome-level reference genome of the European wasp spider Argiope bruennichi: a resource for studies on range expansion and evolutionary adaptation.</title>
        <authorList>
            <person name="Sheffer M.M."/>
            <person name="Hoppe A."/>
            <person name="Krehenwinkel H."/>
            <person name="Uhl G."/>
            <person name="Kuss A.W."/>
            <person name="Jensen L."/>
            <person name="Jensen C."/>
            <person name="Gillespie R.G."/>
            <person name="Hoff K.J."/>
            <person name="Prost S."/>
        </authorList>
    </citation>
    <scope>NUCLEOTIDE SEQUENCE</scope>
</reference>
<organism evidence="1 2">
    <name type="scientific">Argiope bruennichi</name>
    <name type="common">Wasp spider</name>
    <name type="synonym">Aranea bruennichi</name>
    <dbReference type="NCBI Taxonomy" id="94029"/>
    <lineage>
        <taxon>Eukaryota</taxon>
        <taxon>Metazoa</taxon>
        <taxon>Ecdysozoa</taxon>
        <taxon>Arthropoda</taxon>
        <taxon>Chelicerata</taxon>
        <taxon>Arachnida</taxon>
        <taxon>Araneae</taxon>
        <taxon>Araneomorphae</taxon>
        <taxon>Entelegynae</taxon>
        <taxon>Araneoidea</taxon>
        <taxon>Araneidae</taxon>
        <taxon>Argiope</taxon>
    </lineage>
</organism>
<evidence type="ECO:0000313" key="2">
    <source>
        <dbReference type="Proteomes" id="UP000807504"/>
    </source>
</evidence>
<gene>
    <name evidence="1" type="ORF">HNY73_017129</name>
</gene>
<accession>A0A8T0EL19</accession>
<proteinExistence type="predicted"/>
<dbReference type="EMBL" id="JABXBU010002227">
    <property type="protein sequence ID" value="KAF8774597.1"/>
    <property type="molecule type" value="Genomic_DNA"/>
</dbReference>
<reference evidence="1" key="2">
    <citation type="submission" date="2020-06" db="EMBL/GenBank/DDBJ databases">
        <authorList>
            <person name="Sheffer M."/>
        </authorList>
    </citation>
    <scope>NUCLEOTIDE SEQUENCE</scope>
</reference>